<feature type="transmembrane region" description="Helical" evidence="1">
    <location>
        <begin position="61"/>
        <end position="81"/>
    </location>
</feature>
<protein>
    <submittedName>
        <fullName evidence="2">Uncharacterized protein</fullName>
    </submittedName>
</protein>
<proteinExistence type="predicted"/>
<dbReference type="AlphaFoldDB" id="A0A1Z5RP93"/>
<keyword evidence="3" id="KW-1185">Reference proteome</keyword>
<gene>
    <name evidence="2" type="ORF">SORBI_3004G270750</name>
</gene>
<evidence type="ECO:0000313" key="3">
    <source>
        <dbReference type="Proteomes" id="UP000000768"/>
    </source>
</evidence>
<evidence type="ECO:0000256" key="1">
    <source>
        <dbReference type="SAM" id="Phobius"/>
    </source>
</evidence>
<sequence>MPSRYLHGETVPSPDGCTVASAVTGTFLEPLESPSLQPKLPTLGCSTASTISDRMSHEDSLFYWIWSQWPVNLLGTVLSLIMRMTSTYQMACGSTAVVMHHSLLQEGQKSMTRRCYLQ</sequence>
<dbReference type="Gramene" id="OQU85564">
    <property type="protein sequence ID" value="OQU85564"/>
    <property type="gene ID" value="SORBI_3004G270750"/>
</dbReference>
<dbReference type="Proteomes" id="UP000000768">
    <property type="component" value="Chromosome 4"/>
</dbReference>
<dbReference type="InParanoid" id="A0A1Z5RP93"/>
<keyword evidence="1" id="KW-1133">Transmembrane helix</keyword>
<dbReference type="EMBL" id="CM000763">
    <property type="protein sequence ID" value="OQU85564.1"/>
    <property type="molecule type" value="Genomic_DNA"/>
</dbReference>
<name>A0A1Z5RP93_SORBI</name>
<keyword evidence="1" id="KW-0472">Membrane</keyword>
<organism evidence="2 3">
    <name type="scientific">Sorghum bicolor</name>
    <name type="common">Sorghum</name>
    <name type="synonym">Sorghum vulgare</name>
    <dbReference type="NCBI Taxonomy" id="4558"/>
    <lineage>
        <taxon>Eukaryota</taxon>
        <taxon>Viridiplantae</taxon>
        <taxon>Streptophyta</taxon>
        <taxon>Embryophyta</taxon>
        <taxon>Tracheophyta</taxon>
        <taxon>Spermatophyta</taxon>
        <taxon>Magnoliopsida</taxon>
        <taxon>Liliopsida</taxon>
        <taxon>Poales</taxon>
        <taxon>Poaceae</taxon>
        <taxon>PACMAD clade</taxon>
        <taxon>Panicoideae</taxon>
        <taxon>Andropogonodae</taxon>
        <taxon>Andropogoneae</taxon>
        <taxon>Sorghinae</taxon>
        <taxon>Sorghum</taxon>
    </lineage>
</organism>
<accession>A0A1Z5RP93</accession>
<reference evidence="2 3" key="1">
    <citation type="journal article" date="2009" name="Nature">
        <title>The Sorghum bicolor genome and the diversification of grasses.</title>
        <authorList>
            <person name="Paterson A.H."/>
            <person name="Bowers J.E."/>
            <person name="Bruggmann R."/>
            <person name="Dubchak I."/>
            <person name="Grimwood J."/>
            <person name="Gundlach H."/>
            <person name="Haberer G."/>
            <person name="Hellsten U."/>
            <person name="Mitros T."/>
            <person name="Poliakov A."/>
            <person name="Schmutz J."/>
            <person name="Spannagl M."/>
            <person name="Tang H."/>
            <person name="Wang X."/>
            <person name="Wicker T."/>
            <person name="Bharti A.K."/>
            <person name="Chapman J."/>
            <person name="Feltus F.A."/>
            <person name="Gowik U."/>
            <person name="Grigoriev I.V."/>
            <person name="Lyons E."/>
            <person name="Maher C.A."/>
            <person name="Martis M."/>
            <person name="Narechania A."/>
            <person name="Otillar R.P."/>
            <person name="Penning B.W."/>
            <person name="Salamov A.A."/>
            <person name="Wang Y."/>
            <person name="Zhang L."/>
            <person name="Carpita N.C."/>
            <person name="Freeling M."/>
            <person name="Gingle A.R."/>
            <person name="Hash C.T."/>
            <person name="Keller B."/>
            <person name="Klein P."/>
            <person name="Kresovich S."/>
            <person name="McCann M.C."/>
            <person name="Ming R."/>
            <person name="Peterson D.G."/>
            <person name="Mehboob-ur-Rahman"/>
            <person name="Ware D."/>
            <person name="Westhoff P."/>
            <person name="Mayer K.F."/>
            <person name="Messing J."/>
            <person name="Rokhsar D.S."/>
        </authorList>
    </citation>
    <scope>NUCLEOTIDE SEQUENCE [LARGE SCALE GENOMIC DNA]</scope>
    <source>
        <strain evidence="3">cv. BTx623</strain>
    </source>
</reference>
<keyword evidence="1" id="KW-0812">Transmembrane</keyword>
<reference evidence="3" key="2">
    <citation type="journal article" date="2018" name="Plant J.">
        <title>The Sorghum bicolor reference genome: improved assembly, gene annotations, a transcriptome atlas, and signatures of genome organization.</title>
        <authorList>
            <person name="McCormick R.F."/>
            <person name="Truong S.K."/>
            <person name="Sreedasyam A."/>
            <person name="Jenkins J."/>
            <person name="Shu S."/>
            <person name="Sims D."/>
            <person name="Kennedy M."/>
            <person name="Amirebrahimi M."/>
            <person name="Weers B.D."/>
            <person name="McKinley B."/>
            <person name="Mattison A."/>
            <person name="Morishige D.T."/>
            <person name="Grimwood J."/>
            <person name="Schmutz J."/>
            <person name="Mullet J.E."/>
        </authorList>
    </citation>
    <scope>NUCLEOTIDE SEQUENCE [LARGE SCALE GENOMIC DNA]</scope>
    <source>
        <strain evidence="3">cv. BTx623</strain>
    </source>
</reference>
<evidence type="ECO:0000313" key="2">
    <source>
        <dbReference type="EMBL" id="OQU85564.1"/>
    </source>
</evidence>